<name>A0A6G0XYX4_9STRA</name>
<evidence type="ECO:0000256" key="3">
    <source>
        <dbReference type="ARBA" id="ARBA00023211"/>
    </source>
</evidence>
<keyword evidence="3" id="KW-0464">Manganese</keyword>
<keyword evidence="7" id="KW-1185">Reference proteome</keyword>
<dbReference type="Gene3D" id="3.60.21.10">
    <property type="match status" value="1"/>
</dbReference>
<dbReference type="AlphaFoldDB" id="A0A6G0XYX4"/>
<dbReference type="PROSITE" id="PS00125">
    <property type="entry name" value="SER_THR_PHOSPHATASE"/>
    <property type="match status" value="1"/>
</dbReference>
<dbReference type="SMART" id="SM00156">
    <property type="entry name" value="PP2Ac"/>
    <property type="match status" value="1"/>
</dbReference>
<comment type="caution">
    <text evidence="6">The sequence shown here is derived from an EMBL/GenBank/DDBJ whole genome shotgun (WGS) entry which is preliminary data.</text>
</comment>
<dbReference type="Proteomes" id="UP000481153">
    <property type="component" value="Unassembled WGS sequence"/>
</dbReference>
<dbReference type="InterPro" id="IPR004843">
    <property type="entry name" value="Calcineurin-like_PHP"/>
</dbReference>
<evidence type="ECO:0000313" key="7">
    <source>
        <dbReference type="Proteomes" id="UP000481153"/>
    </source>
</evidence>
<protein>
    <recommendedName>
        <fullName evidence="4">Serine/threonine-protein phosphatase</fullName>
        <ecNumber evidence="4">3.1.3.16</ecNumber>
    </recommendedName>
</protein>
<dbReference type="EC" id="3.1.3.16" evidence="4"/>
<dbReference type="PANTHER" id="PTHR45668:SF5">
    <property type="entry name" value="SERINE_THREONINE-PROTEIN PHOSPHATASE 5"/>
    <property type="match status" value="1"/>
</dbReference>
<feature type="domain" description="Serine/threonine specific protein phosphatases" evidence="5">
    <location>
        <begin position="216"/>
        <end position="221"/>
    </location>
</feature>
<dbReference type="EMBL" id="VJMJ01000001">
    <property type="protein sequence ID" value="KAF0745755.1"/>
    <property type="molecule type" value="Genomic_DNA"/>
</dbReference>
<dbReference type="GO" id="GO:0046872">
    <property type="term" value="F:metal ion binding"/>
    <property type="evidence" value="ECO:0007669"/>
    <property type="project" value="UniProtKB-KW"/>
</dbReference>
<accession>A0A6G0XYX4</accession>
<sequence>MGASCSSSDTVRSRIFVDREELLKAYPLEEDLKHWHMWNQLDLLDEAAAERLAKFMRTLMDTVVPSAALSESDVALHGDIDLSQVELHDNIHMDWPLNPKQVEDMTQDFEVAADDVHIPLPSEFFSKLVKASTDFYASKPNVINLTVPPDCTLTIVGDLHGQLQDLLHIFKTNGLPSPTNWYLFNGDLVDRGDCCVEICAILFAYQIMYPMAVHINRGNHEDVFMNSFHTFRREVYVKYSSSMFDAFNDFFDALPLAHIINDAVFVVHGGLSEFDLTLDQINSIPRDEYHLHTTHDETLSHKMHWMQDFLWSDPQRKLGIADNRRVLESCLVLIFVQNSFNAQT</sequence>
<dbReference type="PRINTS" id="PR00114">
    <property type="entry name" value="STPHPHTASE"/>
</dbReference>
<dbReference type="VEuPathDB" id="FungiDB:AeMF1_019189"/>
<reference evidence="6 7" key="1">
    <citation type="submission" date="2019-07" db="EMBL/GenBank/DDBJ databases">
        <title>Genomics analysis of Aphanomyces spp. identifies a new class of oomycete effector associated with host adaptation.</title>
        <authorList>
            <person name="Gaulin E."/>
        </authorList>
    </citation>
    <scope>NUCLEOTIDE SEQUENCE [LARGE SCALE GENOMIC DNA]</scope>
    <source>
        <strain evidence="6 7">ATCC 201684</strain>
    </source>
</reference>
<dbReference type="Pfam" id="PF00149">
    <property type="entry name" value="Metallophos"/>
    <property type="match status" value="1"/>
</dbReference>
<keyword evidence="2" id="KW-0479">Metal-binding</keyword>
<evidence type="ECO:0000259" key="5">
    <source>
        <dbReference type="PROSITE" id="PS00125"/>
    </source>
</evidence>
<evidence type="ECO:0000313" key="6">
    <source>
        <dbReference type="EMBL" id="KAF0745755.1"/>
    </source>
</evidence>
<comment type="catalytic activity">
    <reaction evidence="4">
        <text>O-phospho-L-threonyl-[protein] + H2O = L-threonyl-[protein] + phosphate</text>
        <dbReference type="Rhea" id="RHEA:47004"/>
        <dbReference type="Rhea" id="RHEA-COMP:11060"/>
        <dbReference type="Rhea" id="RHEA-COMP:11605"/>
        <dbReference type="ChEBI" id="CHEBI:15377"/>
        <dbReference type="ChEBI" id="CHEBI:30013"/>
        <dbReference type="ChEBI" id="CHEBI:43474"/>
        <dbReference type="ChEBI" id="CHEBI:61977"/>
        <dbReference type="EC" id="3.1.3.16"/>
    </reaction>
</comment>
<organism evidence="6 7">
    <name type="scientific">Aphanomyces euteiches</name>
    <dbReference type="NCBI Taxonomy" id="100861"/>
    <lineage>
        <taxon>Eukaryota</taxon>
        <taxon>Sar</taxon>
        <taxon>Stramenopiles</taxon>
        <taxon>Oomycota</taxon>
        <taxon>Saprolegniomycetes</taxon>
        <taxon>Saprolegniales</taxon>
        <taxon>Verrucalvaceae</taxon>
        <taxon>Aphanomyces</taxon>
    </lineage>
</organism>
<dbReference type="GO" id="GO:0004722">
    <property type="term" value="F:protein serine/threonine phosphatase activity"/>
    <property type="evidence" value="ECO:0007669"/>
    <property type="project" value="UniProtKB-EC"/>
</dbReference>
<dbReference type="PANTHER" id="PTHR45668">
    <property type="entry name" value="SERINE/THREONINE-PROTEIN PHOSPHATASE 5-RELATED"/>
    <property type="match status" value="1"/>
</dbReference>
<evidence type="ECO:0000256" key="1">
    <source>
        <dbReference type="ARBA" id="ARBA00001936"/>
    </source>
</evidence>
<comment type="cofactor">
    <cofactor evidence="1">
        <name>Mn(2+)</name>
        <dbReference type="ChEBI" id="CHEBI:29035"/>
    </cofactor>
</comment>
<dbReference type="InterPro" id="IPR006186">
    <property type="entry name" value="Ser/Thr-sp_prot-phosphatase"/>
</dbReference>
<proteinExistence type="inferred from homology"/>
<comment type="similarity">
    <text evidence="4">Belongs to the PPP phosphatase family.</text>
</comment>
<evidence type="ECO:0000256" key="4">
    <source>
        <dbReference type="RuleBase" id="RU004273"/>
    </source>
</evidence>
<gene>
    <name evidence="6" type="ORF">Ae201684_000203</name>
</gene>
<keyword evidence="4" id="KW-0378">Hydrolase</keyword>
<evidence type="ECO:0000256" key="2">
    <source>
        <dbReference type="ARBA" id="ARBA00022723"/>
    </source>
</evidence>
<dbReference type="SUPFAM" id="SSF56300">
    <property type="entry name" value="Metallo-dependent phosphatases"/>
    <property type="match status" value="1"/>
</dbReference>
<dbReference type="InterPro" id="IPR051134">
    <property type="entry name" value="PPP_phosphatase"/>
</dbReference>
<dbReference type="InterPro" id="IPR029052">
    <property type="entry name" value="Metallo-depent_PP-like"/>
</dbReference>